<sequence>MTASPTPPRLAVVVSQFNPEVTGGLLAGARRELEERGVPLVDADVFSAPGAFEIPLLAQTLARSGRYAGVICLGCVIKGDTAHFEFISLGAATGLMQATLATGVPVTFGILTTYTDEQALIRSRDDAANKGREAAAACVEALATIAKINAG</sequence>
<evidence type="ECO:0000256" key="5">
    <source>
        <dbReference type="ARBA" id="ARBA00022679"/>
    </source>
</evidence>
<keyword evidence="5 7" id="KW-0808">Transferase</keyword>
<evidence type="ECO:0000256" key="1">
    <source>
        <dbReference type="ARBA" id="ARBA00004917"/>
    </source>
</evidence>
<dbReference type="GO" id="GO:0000906">
    <property type="term" value="F:6,7-dimethyl-8-ribityllumazine synthase activity"/>
    <property type="evidence" value="ECO:0007669"/>
    <property type="project" value="UniProtKB-UniRule"/>
</dbReference>
<name>A0A212LA88_9HYPH</name>
<dbReference type="InterPro" id="IPR002180">
    <property type="entry name" value="LS/RS"/>
</dbReference>
<feature type="binding site" evidence="7">
    <location>
        <position position="122"/>
    </location>
    <ligand>
        <name>(2S)-2-hydroxy-3-oxobutyl phosphate</name>
        <dbReference type="ChEBI" id="CHEBI:58830"/>
    </ligand>
</feature>
<dbReference type="GO" id="GO:0009231">
    <property type="term" value="P:riboflavin biosynthetic process"/>
    <property type="evidence" value="ECO:0007669"/>
    <property type="project" value="UniProtKB-UniRule"/>
</dbReference>
<comment type="pathway">
    <text evidence="1 7">Cofactor biosynthesis; riboflavin biosynthesis; riboflavin from 2-hydroxy-3-oxobutyl phosphate and 5-amino-6-(D-ribitylamino)uracil: step 1/2.</text>
</comment>
<accession>A0A212LA88</accession>
<feature type="binding site" evidence="7">
    <location>
        <position position="108"/>
    </location>
    <ligand>
        <name>5-amino-6-(D-ribitylamino)uracil</name>
        <dbReference type="ChEBI" id="CHEBI:15934"/>
    </ligand>
</feature>
<dbReference type="AlphaFoldDB" id="A0A212LA88"/>
<evidence type="ECO:0000256" key="7">
    <source>
        <dbReference type="HAMAP-Rule" id="MF_00178"/>
    </source>
</evidence>
<dbReference type="InterPro" id="IPR034964">
    <property type="entry name" value="LS"/>
</dbReference>
<dbReference type="Pfam" id="PF00885">
    <property type="entry name" value="DMRL_synthase"/>
    <property type="match status" value="1"/>
</dbReference>
<dbReference type="EC" id="2.5.1.78" evidence="3 7"/>
<dbReference type="PANTHER" id="PTHR21058">
    <property type="entry name" value="6,7-DIMETHYL-8-RIBITYLLUMAZINE SYNTHASE DMRL SYNTHASE LUMAZINE SYNTHASE"/>
    <property type="match status" value="1"/>
</dbReference>
<evidence type="ECO:0000313" key="8">
    <source>
        <dbReference type="EMBL" id="SCM74407.1"/>
    </source>
</evidence>
<dbReference type="PANTHER" id="PTHR21058:SF0">
    <property type="entry name" value="6,7-DIMETHYL-8-RIBITYLLUMAZINE SYNTHASE"/>
    <property type="match status" value="1"/>
</dbReference>
<feature type="binding site" evidence="7">
    <location>
        <begin position="80"/>
        <end position="81"/>
    </location>
    <ligand>
        <name>(2S)-2-hydroxy-3-oxobutyl phosphate</name>
        <dbReference type="ChEBI" id="CHEBI:58830"/>
    </ligand>
</feature>
<evidence type="ECO:0000256" key="3">
    <source>
        <dbReference type="ARBA" id="ARBA00012664"/>
    </source>
</evidence>
<gene>
    <name evidence="7 8" type="primary">ribH</name>
    <name evidence="8" type="ORF">KL86PLE_130207</name>
</gene>
<dbReference type="NCBIfam" id="TIGR00114">
    <property type="entry name" value="lumazine-synth"/>
    <property type="match status" value="1"/>
</dbReference>
<feature type="binding site" evidence="7">
    <location>
        <position position="17"/>
    </location>
    <ligand>
        <name>5-amino-6-(D-ribitylamino)uracil</name>
        <dbReference type="ChEBI" id="CHEBI:15934"/>
    </ligand>
</feature>
<evidence type="ECO:0000256" key="2">
    <source>
        <dbReference type="ARBA" id="ARBA00007424"/>
    </source>
</evidence>
<dbReference type="GO" id="GO:0009349">
    <property type="term" value="C:riboflavin synthase complex"/>
    <property type="evidence" value="ECO:0007669"/>
    <property type="project" value="UniProtKB-UniRule"/>
</dbReference>
<dbReference type="HAMAP" id="MF_00178">
    <property type="entry name" value="Lumazine_synth"/>
    <property type="match status" value="1"/>
</dbReference>
<evidence type="ECO:0000256" key="6">
    <source>
        <dbReference type="ARBA" id="ARBA00048785"/>
    </source>
</evidence>
<dbReference type="Gene3D" id="3.40.50.960">
    <property type="entry name" value="Lumazine/riboflavin synthase"/>
    <property type="match status" value="1"/>
</dbReference>
<comment type="function">
    <text evidence="7">Catalyzes the formation of 6,7-dimethyl-8-ribityllumazine by condensation of 5-amino-6-(D-ribitylamino)uracil with 3,4-dihydroxy-2-butanone 4-phosphate. This is the penultimate step in the biosynthesis of riboflavin.</text>
</comment>
<feature type="active site" description="Proton donor" evidence="7">
    <location>
        <position position="83"/>
    </location>
</feature>
<dbReference type="UniPathway" id="UPA00275">
    <property type="reaction ID" value="UER00404"/>
</dbReference>
<evidence type="ECO:0000256" key="4">
    <source>
        <dbReference type="ARBA" id="ARBA00022619"/>
    </source>
</evidence>
<feature type="binding site" evidence="7">
    <location>
        <begin position="51"/>
        <end position="53"/>
    </location>
    <ligand>
        <name>5-amino-6-(D-ribitylamino)uracil</name>
        <dbReference type="ChEBI" id="CHEBI:15934"/>
    </ligand>
</feature>
<dbReference type="RefSeq" id="WP_288199743.1">
    <property type="nucleotide sequence ID" value="NZ_LT608334.1"/>
</dbReference>
<keyword evidence="4 7" id="KW-0686">Riboflavin biosynthesis</keyword>
<proteinExistence type="inferred from homology"/>
<dbReference type="CDD" id="cd09209">
    <property type="entry name" value="Lumazine_synthase-I"/>
    <property type="match status" value="1"/>
</dbReference>
<dbReference type="InterPro" id="IPR036467">
    <property type="entry name" value="LS/RS_sf"/>
</dbReference>
<protein>
    <recommendedName>
        <fullName evidence="3 7">6,7-dimethyl-8-ribityllumazine synthase</fullName>
        <shortName evidence="7">DMRL synthase</shortName>
        <shortName evidence="7">LS</shortName>
        <shortName evidence="7">Lumazine synthase</shortName>
        <ecNumber evidence="3 7">2.5.1.78</ecNumber>
    </recommendedName>
</protein>
<reference evidence="8" key="1">
    <citation type="submission" date="2016-08" db="EMBL/GenBank/DDBJ databases">
        <authorList>
            <person name="Seilhamer J.J."/>
        </authorList>
    </citation>
    <scope>NUCLEOTIDE SEQUENCE</scope>
    <source>
        <strain evidence="8">86</strain>
    </source>
</reference>
<dbReference type="SUPFAM" id="SSF52121">
    <property type="entry name" value="Lumazine synthase"/>
    <property type="match status" value="1"/>
</dbReference>
<organism evidence="8">
    <name type="scientific">uncultured Pleomorphomonas sp</name>
    <dbReference type="NCBI Taxonomy" id="442121"/>
    <lineage>
        <taxon>Bacteria</taxon>
        <taxon>Pseudomonadati</taxon>
        <taxon>Pseudomonadota</taxon>
        <taxon>Alphaproteobacteria</taxon>
        <taxon>Hyphomicrobiales</taxon>
        <taxon>Pleomorphomonadaceae</taxon>
        <taxon>Pleomorphomonas</taxon>
        <taxon>environmental samples</taxon>
    </lineage>
</organism>
<comment type="similarity">
    <text evidence="2 7">Belongs to the DMRL synthase family.</text>
</comment>
<comment type="catalytic activity">
    <reaction evidence="6 7">
        <text>(2S)-2-hydroxy-3-oxobutyl phosphate + 5-amino-6-(D-ribitylamino)uracil = 6,7-dimethyl-8-(1-D-ribityl)lumazine + phosphate + 2 H2O + H(+)</text>
        <dbReference type="Rhea" id="RHEA:26152"/>
        <dbReference type="ChEBI" id="CHEBI:15377"/>
        <dbReference type="ChEBI" id="CHEBI:15378"/>
        <dbReference type="ChEBI" id="CHEBI:15934"/>
        <dbReference type="ChEBI" id="CHEBI:43474"/>
        <dbReference type="ChEBI" id="CHEBI:58201"/>
        <dbReference type="ChEBI" id="CHEBI:58830"/>
        <dbReference type="EC" id="2.5.1.78"/>
    </reaction>
</comment>
<dbReference type="GO" id="GO:0005829">
    <property type="term" value="C:cytosol"/>
    <property type="evidence" value="ECO:0007669"/>
    <property type="project" value="TreeGrafter"/>
</dbReference>
<dbReference type="EMBL" id="FMJD01000005">
    <property type="protein sequence ID" value="SCM74407.1"/>
    <property type="molecule type" value="Genomic_DNA"/>
</dbReference>
<feature type="binding site" evidence="7">
    <location>
        <begin position="75"/>
        <end position="77"/>
    </location>
    <ligand>
        <name>5-amino-6-(D-ribitylamino)uracil</name>
        <dbReference type="ChEBI" id="CHEBI:15934"/>
    </ligand>
</feature>